<dbReference type="InterPro" id="IPR001258">
    <property type="entry name" value="NHL_repeat"/>
</dbReference>
<dbReference type="PROSITE" id="PS51125">
    <property type="entry name" value="NHL"/>
    <property type="match status" value="2"/>
</dbReference>
<feature type="repeat" description="NHL" evidence="2">
    <location>
        <begin position="249"/>
        <end position="293"/>
    </location>
</feature>
<dbReference type="Pfam" id="PF01436">
    <property type="entry name" value="NHL"/>
    <property type="match status" value="1"/>
</dbReference>
<keyword evidence="1" id="KW-0677">Repeat</keyword>
<evidence type="ECO:0000313" key="3">
    <source>
        <dbReference type="EMBL" id="KAI6648019.1"/>
    </source>
</evidence>
<evidence type="ECO:0000256" key="1">
    <source>
        <dbReference type="ARBA" id="ARBA00022737"/>
    </source>
</evidence>
<evidence type="ECO:0000256" key="2">
    <source>
        <dbReference type="PROSITE-ProRule" id="PRU00504"/>
    </source>
</evidence>
<name>A0AAV7JHS3_9METZ</name>
<dbReference type="PANTHER" id="PTHR24104">
    <property type="entry name" value="E3 UBIQUITIN-PROTEIN LIGASE NHLRC1-RELATED"/>
    <property type="match status" value="1"/>
</dbReference>
<dbReference type="GO" id="GO:0043161">
    <property type="term" value="P:proteasome-mediated ubiquitin-dependent protein catabolic process"/>
    <property type="evidence" value="ECO:0007669"/>
    <property type="project" value="TreeGrafter"/>
</dbReference>
<dbReference type="AlphaFoldDB" id="A0AAV7JHS3"/>
<keyword evidence="4" id="KW-1185">Reference proteome</keyword>
<proteinExistence type="predicted"/>
<organism evidence="3 4">
    <name type="scientific">Oopsacas minuta</name>
    <dbReference type="NCBI Taxonomy" id="111878"/>
    <lineage>
        <taxon>Eukaryota</taxon>
        <taxon>Metazoa</taxon>
        <taxon>Porifera</taxon>
        <taxon>Hexactinellida</taxon>
        <taxon>Hexasterophora</taxon>
        <taxon>Lyssacinosida</taxon>
        <taxon>Leucopsacidae</taxon>
        <taxon>Oopsacas</taxon>
    </lineage>
</organism>
<gene>
    <name evidence="3" type="ORF">LOD99_8346</name>
</gene>
<feature type="repeat" description="NHL" evidence="2">
    <location>
        <begin position="163"/>
        <end position="195"/>
    </location>
</feature>
<dbReference type="InterPro" id="IPR050952">
    <property type="entry name" value="TRIM-NHL_E3_ligases"/>
</dbReference>
<dbReference type="GO" id="GO:0061630">
    <property type="term" value="F:ubiquitin protein ligase activity"/>
    <property type="evidence" value="ECO:0007669"/>
    <property type="project" value="TreeGrafter"/>
</dbReference>
<evidence type="ECO:0000313" key="4">
    <source>
        <dbReference type="Proteomes" id="UP001165289"/>
    </source>
</evidence>
<dbReference type="CDD" id="cd05819">
    <property type="entry name" value="NHL"/>
    <property type="match status" value="1"/>
</dbReference>
<accession>A0AAV7JHS3</accession>
<dbReference type="EMBL" id="JAKMXF010000334">
    <property type="protein sequence ID" value="KAI6648019.1"/>
    <property type="molecule type" value="Genomic_DNA"/>
</dbReference>
<sequence length="418" mass="47972">MATASLDIEREDNFEIEIQRVRENIQIQFIQIIDCLKVRENVLLKELDNVLASYYKYRNEIREFEYNSHNHENIQVQTSNQLPVLSPAISLQDNSSERINEVQDSIKTPQQPHMVKFVCDNSKLLSEADNLGKLVESVGDVINYTIKSKPIISVCKGGYEIDQLYRPHGVTFDRNSGNIYVADCYNNCVKVFDCVGRYIFKIGDDYGDGKMKWPRSLAICGDRILITQGDVISQSTHKIFSFSLDGIFVCKIGKRGTGELKFILPTGLTFDEFTEYVYVCDSGNNRVQVLAKDLTYISQFGREILFEPCDVKLSIEYIFVLDNLDPCLHLFDYDHVPKKSVISRKTGLQNINPFYFFIDKYDNILFSENDYNSILIFNSEFNFVHRITVSTSPMGIAVDQQGRVIIVCQAKNNCLQIF</sequence>
<dbReference type="SUPFAM" id="SSF101898">
    <property type="entry name" value="NHL repeat"/>
    <property type="match status" value="1"/>
</dbReference>
<dbReference type="InterPro" id="IPR011042">
    <property type="entry name" value="6-blade_b-propeller_TolB-like"/>
</dbReference>
<dbReference type="Gene3D" id="2.120.10.30">
    <property type="entry name" value="TolB, C-terminal domain"/>
    <property type="match status" value="2"/>
</dbReference>
<comment type="caution">
    <text evidence="3">The sequence shown here is derived from an EMBL/GenBank/DDBJ whole genome shotgun (WGS) entry which is preliminary data.</text>
</comment>
<dbReference type="Proteomes" id="UP001165289">
    <property type="component" value="Unassembled WGS sequence"/>
</dbReference>
<dbReference type="PANTHER" id="PTHR24104:SF25">
    <property type="entry name" value="PROTEIN LIN-41"/>
    <property type="match status" value="1"/>
</dbReference>
<reference evidence="3 4" key="1">
    <citation type="journal article" date="2023" name="BMC Biol.">
        <title>The compact genome of the sponge Oopsacas minuta (Hexactinellida) is lacking key metazoan core genes.</title>
        <authorList>
            <person name="Santini S."/>
            <person name="Schenkelaars Q."/>
            <person name="Jourda C."/>
            <person name="Duchesne M."/>
            <person name="Belahbib H."/>
            <person name="Rocher C."/>
            <person name="Selva M."/>
            <person name="Riesgo A."/>
            <person name="Vervoort M."/>
            <person name="Leys S.P."/>
            <person name="Kodjabachian L."/>
            <person name="Le Bivic A."/>
            <person name="Borchiellini C."/>
            <person name="Claverie J.M."/>
            <person name="Renard E."/>
        </authorList>
    </citation>
    <scope>NUCLEOTIDE SEQUENCE [LARGE SCALE GENOMIC DNA]</scope>
    <source>
        <strain evidence="3">SPO-2</strain>
    </source>
</reference>
<dbReference type="GO" id="GO:0000209">
    <property type="term" value="P:protein polyubiquitination"/>
    <property type="evidence" value="ECO:0007669"/>
    <property type="project" value="TreeGrafter"/>
</dbReference>
<protein>
    <submittedName>
        <fullName evidence="3">Cell surface protein</fullName>
    </submittedName>
</protein>
<dbReference type="GO" id="GO:0008270">
    <property type="term" value="F:zinc ion binding"/>
    <property type="evidence" value="ECO:0007669"/>
    <property type="project" value="UniProtKB-KW"/>
</dbReference>